<dbReference type="Pfam" id="PF07811">
    <property type="entry name" value="TadE"/>
    <property type="match status" value="1"/>
</dbReference>
<keyword evidence="1" id="KW-0812">Transmembrane</keyword>
<evidence type="ECO:0000313" key="3">
    <source>
        <dbReference type="EMBL" id="SDN33470.1"/>
    </source>
</evidence>
<keyword evidence="1" id="KW-0472">Membrane</keyword>
<reference evidence="3 4" key="1">
    <citation type="submission" date="2016-10" db="EMBL/GenBank/DDBJ databases">
        <authorList>
            <person name="de Groot N.N."/>
        </authorList>
    </citation>
    <scope>NUCLEOTIDE SEQUENCE [LARGE SCALE GENOMIC DNA]</scope>
    <source>
        <strain evidence="3 4">DSM 44149</strain>
    </source>
</reference>
<feature type="domain" description="TadE-like" evidence="2">
    <location>
        <begin position="6"/>
        <end position="48"/>
    </location>
</feature>
<proteinExistence type="predicted"/>
<dbReference type="STRING" id="211114.SAMN04489726_6109"/>
<evidence type="ECO:0000256" key="1">
    <source>
        <dbReference type="SAM" id="Phobius"/>
    </source>
</evidence>
<dbReference type="eggNOG" id="ENOG5033A2X">
    <property type="taxonomic scope" value="Bacteria"/>
</dbReference>
<sequence>MVNDRGAATVEAAIAVAALLLVLGLAFTGLRAVADQIRCVDAAREIARLISRGDHGGSAEALSKIAPAGAALTVRQDGDSVSVAVEVAALGRLLPGLRLRGTAFAVLEPGVGSPETAF</sequence>
<feature type="transmembrane region" description="Helical" evidence="1">
    <location>
        <begin position="12"/>
        <end position="34"/>
    </location>
</feature>
<dbReference type="AlphaFoldDB" id="A0A1H0AIW9"/>
<dbReference type="Proteomes" id="UP000183376">
    <property type="component" value="Chromosome I"/>
</dbReference>
<evidence type="ECO:0000259" key="2">
    <source>
        <dbReference type="Pfam" id="PF07811"/>
    </source>
</evidence>
<organism evidence="3 4">
    <name type="scientific">Allokutzneria albata</name>
    <name type="common">Kibdelosporangium albatum</name>
    <dbReference type="NCBI Taxonomy" id="211114"/>
    <lineage>
        <taxon>Bacteria</taxon>
        <taxon>Bacillati</taxon>
        <taxon>Actinomycetota</taxon>
        <taxon>Actinomycetes</taxon>
        <taxon>Pseudonocardiales</taxon>
        <taxon>Pseudonocardiaceae</taxon>
        <taxon>Allokutzneria</taxon>
    </lineage>
</organism>
<accession>A0A1H0AIW9</accession>
<dbReference type="NCBIfam" id="NF041390">
    <property type="entry name" value="TadE_Rv3655c"/>
    <property type="match status" value="1"/>
</dbReference>
<gene>
    <name evidence="3" type="ORF">SAMN04489726_6109</name>
</gene>
<evidence type="ECO:0000313" key="4">
    <source>
        <dbReference type="Proteomes" id="UP000183376"/>
    </source>
</evidence>
<dbReference type="InterPro" id="IPR012495">
    <property type="entry name" value="TadE-like_dom"/>
</dbReference>
<keyword evidence="1" id="KW-1133">Transmembrane helix</keyword>
<name>A0A1H0AIW9_ALLAB</name>
<dbReference type="OrthoDB" id="4481209at2"/>
<dbReference type="InterPro" id="IPR049790">
    <property type="entry name" value="Rv3655c/TadE"/>
</dbReference>
<protein>
    <submittedName>
        <fullName evidence="3">TadE-like protein</fullName>
    </submittedName>
</protein>
<keyword evidence="4" id="KW-1185">Reference proteome</keyword>
<dbReference type="EMBL" id="LT629701">
    <property type="protein sequence ID" value="SDN33470.1"/>
    <property type="molecule type" value="Genomic_DNA"/>
</dbReference>